<name>A0A0F8X4A7_9ZZZZ</name>
<dbReference type="EMBL" id="LAZR01065346">
    <property type="protein sequence ID" value="KKK55745.1"/>
    <property type="molecule type" value="Genomic_DNA"/>
</dbReference>
<accession>A0A0F8X4A7</accession>
<evidence type="ECO:0000256" key="1">
    <source>
        <dbReference type="SAM" id="MobiDB-lite"/>
    </source>
</evidence>
<comment type="caution">
    <text evidence="2">The sequence shown here is derived from an EMBL/GenBank/DDBJ whole genome shotgun (WGS) entry which is preliminary data.</text>
</comment>
<feature type="region of interest" description="Disordered" evidence="1">
    <location>
        <begin position="1"/>
        <end position="37"/>
    </location>
</feature>
<feature type="non-terminal residue" evidence="2">
    <location>
        <position position="351"/>
    </location>
</feature>
<proteinExistence type="predicted"/>
<protein>
    <submittedName>
        <fullName evidence="2">Uncharacterized protein</fullName>
    </submittedName>
</protein>
<gene>
    <name evidence="2" type="ORF">LCGC14_3071470</name>
</gene>
<sequence>DVLFNNNPGLARGGGGDGGSGGGGGGRGGEELAPPPGTATIIEDAGVGIGVVECVTNVDGDGLCDEHEVSGVPFLNLGKIDFYPYDAETFDHAPSSLPGGPTVGIIDIPVEIDFMKGLATDCPTCTDGDHTPDPKSLDDAVKLYEDNGVRLLINVDEAVEHEDLISMWENTHNPTDAADQSVTQGYNEITSIYFGTPNIHATITRPQINDITLLDGSPPVPDGTGDYLITISGLTVTTPCNPHTTINPNTSQLTIKSNVVIQIDQSRKTVTAPGVNGAVDAFPGDGFDYTAPVVLNVEKLGTIHIVNFEVTATADFGFGNTCDPLLGGGGTPVFTPAVTLGDLTIPIHISS</sequence>
<dbReference type="AlphaFoldDB" id="A0A0F8X4A7"/>
<reference evidence="2" key="1">
    <citation type="journal article" date="2015" name="Nature">
        <title>Complex archaea that bridge the gap between prokaryotes and eukaryotes.</title>
        <authorList>
            <person name="Spang A."/>
            <person name="Saw J.H."/>
            <person name="Jorgensen S.L."/>
            <person name="Zaremba-Niedzwiedzka K."/>
            <person name="Martijn J."/>
            <person name="Lind A.E."/>
            <person name="van Eijk R."/>
            <person name="Schleper C."/>
            <person name="Guy L."/>
            <person name="Ettema T.J."/>
        </authorList>
    </citation>
    <scope>NUCLEOTIDE SEQUENCE</scope>
</reference>
<evidence type="ECO:0000313" key="2">
    <source>
        <dbReference type="EMBL" id="KKK55745.1"/>
    </source>
</evidence>
<feature type="compositionally biased region" description="Gly residues" evidence="1">
    <location>
        <begin position="11"/>
        <end position="27"/>
    </location>
</feature>
<organism evidence="2">
    <name type="scientific">marine sediment metagenome</name>
    <dbReference type="NCBI Taxonomy" id="412755"/>
    <lineage>
        <taxon>unclassified sequences</taxon>
        <taxon>metagenomes</taxon>
        <taxon>ecological metagenomes</taxon>
    </lineage>
</organism>
<feature type="non-terminal residue" evidence="2">
    <location>
        <position position="1"/>
    </location>
</feature>